<dbReference type="AlphaFoldDB" id="A0A0D9QS07"/>
<keyword evidence="1" id="KW-1133">Transmembrane helix</keyword>
<feature type="transmembrane region" description="Helical" evidence="1">
    <location>
        <begin position="15"/>
        <end position="38"/>
    </location>
</feature>
<dbReference type="VEuPathDB" id="PlasmoDB:AK88_00341"/>
<evidence type="ECO:0000313" key="3">
    <source>
        <dbReference type="Proteomes" id="UP000054561"/>
    </source>
</evidence>
<keyword evidence="1" id="KW-0472">Membrane</keyword>
<evidence type="ECO:0000313" key="2">
    <source>
        <dbReference type="EMBL" id="KJP89885.1"/>
    </source>
</evidence>
<dbReference type="Proteomes" id="UP000054561">
    <property type="component" value="Unassembled WGS sequence"/>
</dbReference>
<organism evidence="2 3">
    <name type="scientific">Plasmodium fragile</name>
    <dbReference type="NCBI Taxonomy" id="5857"/>
    <lineage>
        <taxon>Eukaryota</taxon>
        <taxon>Sar</taxon>
        <taxon>Alveolata</taxon>
        <taxon>Apicomplexa</taxon>
        <taxon>Aconoidasida</taxon>
        <taxon>Haemosporida</taxon>
        <taxon>Plasmodiidae</taxon>
        <taxon>Plasmodium</taxon>
        <taxon>Plasmodium (Plasmodium)</taxon>
    </lineage>
</organism>
<protein>
    <submittedName>
        <fullName evidence="2">Uncharacterized protein</fullName>
    </submittedName>
</protein>
<dbReference type="EMBL" id="KQ001647">
    <property type="protein sequence ID" value="KJP89885.1"/>
    <property type="molecule type" value="Genomic_DNA"/>
</dbReference>
<keyword evidence="1" id="KW-0812">Transmembrane</keyword>
<evidence type="ECO:0000256" key="1">
    <source>
        <dbReference type="SAM" id="Phobius"/>
    </source>
</evidence>
<reference evidence="2 3" key="1">
    <citation type="submission" date="2014-03" db="EMBL/GenBank/DDBJ databases">
        <title>The Genome Sequence of Plasmodium fragile nilgiri.</title>
        <authorList>
            <consortium name="The Broad Institute Genomics Platform"/>
            <consortium name="The Broad Institute Genome Sequencing Center for Infectious Disease"/>
            <person name="Neafsey D."/>
            <person name="Duraisingh M."/>
            <person name="Young S.K."/>
            <person name="Zeng Q."/>
            <person name="Gargeya S."/>
            <person name="Abouelleil A."/>
            <person name="Alvarado L."/>
            <person name="Chapman S.B."/>
            <person name="Gainer-Dewar J."/>
            <person name="Goldberg J."/>
            <person name="Griggs A."/>
            <person name="Gujja S."/>
            <person name="Hansen M."/>
            <person name="Howarth C."/>
            <person name="Imamovic A."/>
            <person name="Larimer J."/>
            <person name="Pearson M."/>
            <person name="Poon T.W."/>
            <person name="Priest M."/>
            <person name="Roberts A."/>
            <person name="Saif S."/>
            <person name="Shea T."/>
            <person name="Sykes S."/>
            <person name="Wortman J."/>
            <person name="Nusbaum C."/>
            <person name="Birren B."/>
        </authorList>
    </citation>
    <scope>NUCLEOTIDE SEQUENCE [LARGE SCALE GENOMIC DNA]</scope>
    <source>
        <strain evidence="3">nilgiri</strain>
    </source>
</reference>
<name>A0A0D9QS07_PLAFR</name>
<accession>A0A0D9QS07</accession>
<dbReference type="RefSeq" id="XP_012333415.1">
    <property type="nucleotide sequence ID" value="XM_012477992.1"/>
</dbReference>
<keyword evidence="3" id="KW-1185">Reference proteome</keyword>
<dbReference type="GeneID" id="24265655"/>
<proteinExistence type="predicted"/>
<sequence length="77" mass="9261">MNNLYTLKFTWEINLYVTVLNSASQILFFFVLLLSLYVNKNNISNPMYKRKVNENECDKESDKFHVIEQVKDLMEMF</sequence>
<gene>
    <name evidence="2" type="ORF">AK88_00341</name>
</gene>